<evidence type="ECO:0000313" key="4">
    <source>
        <dbReference type="Proteomes" id="UP000563151"/>
    </source>
</evidence>
<feature type="compositionally biased region" description="Basic and acidic residues" evidence="1">
    <location>
        <begin position="153"/>
        <end position="162"/>
    </location>
</feature>
<proteinExistence type="predicted"/>
<comment type="caution">
    <text evidence="3">The sequence shown here is derived from an EMBL/GenBank/DDBJ whole genome shotgun (WGS) entry which is preliminary data.</text>
</comment>
<reference evidence="3 4" key="1">
    <citation type="submission" date="2020-04" db="EMBL/GenBank/DDBJ databases">
        <title>Genomic insights into acetone-butanol-ethanol (ABE) fermentation by sequencing solventogenic clostridia strains.</title>
        <authorList>
            <person name="Brown S."/>
        </authorList>
    </citation>
    <scope>NUCLEOTIDE SEQUENCE [LARGE SCALE GENOMIC DNA]</scope>
    <source>
        <strain evidence="3 4">DJ011</strain>
    </source>
</reference>
<dbReference type="EMBL" id="JAAZWO010000008">
    <property type="protein sequence ID" value="MBC2397827.1"/>
    <property type="molecule type" value="Genomic_DNA"/>
</dbReference>
<evidence type="ECO:0000256" key="2">
    <source>
        <dbReference type="SAM" id="SignalP"/>
    </source>
</evidence>
<feature type="region of interest" description="Disordered" evidence="1">
    <location>
        <begin position="143"/>
        <end position="162"/>
    </location>
</feature>
<dbReference type="RefSeq" id="WP_035152150.1">
    <property type="nucleotide sequence ID" value="NZ_JAAZWO010000008.1"/>
</dbReference>
<accession>A0A923J095</accession>
<keyword evidence="4" id="KW-1185">Reference proteome</keyword>
<keyword evidence="2" id="KW-0732">Signal</keyword>
<protein>
    <submittedName>
        <fullName evidence="3">Uncharacterized protein</fullName>
    </submittedName>
</protein>
<organism evidence="3 4">
    <name type="scientific">Clostridium tetanomorphum</name>
    <dbReference type="NCBI Taxonomy" id="1553"/>
    <lineage>
        <taxon>Bacteria</taxon>
        <taxon>Bacillati</taxon>
        <taxon>Bacillota</taxon>
        <taxon>Clostridia</taxon>
        <taxon>Eubacteriales</taxon>
        <taxon>Clostridiaceae</taxon>
        <taxon>Clostridium</taxon>
    </lineage>
</organism>
<evidence type="ECO:0000313" key="3">
    <source>
        <dbReference type="EMBL" id="MBC2397827.1"/>
    </source>
</evidence>
<feature type="chain" id="PRO_5038008391" evidence="2">
    <location>
        <begin position="27"/>
        <end position="162"/>
    </location>
</feature>
<dbReference type="AlphaFoldDB" id="A0A923J095"/>
<name>A0A923J095_CLOTT</name>
<evidence type="ECO:0000256" key="1">
    <source>
        <dbReference type="SAM" id="MobiDB-lite"/>
    </source>
</evidence>
<gene>
    <name evidence="3" type="ORF">HGG79_08575</name>
</gene>
<feature type="signal peptide" evidence="2">
    <location>
        <begin position="1"/>
        <end position="26"/>
    </location>
</feature>
<sequence>MFRQNGKKTMALSLSLVLGISSTVFASSTPEFKEVTQPINKTEKQNESIQPDNNKFKDTKFEGLSSIKELRLTTEDIEAAKKSGKTIFDIEKEKNGMTPEQVRSIIIKAKTDDINKKVTEGNLTREKADMIISKMKLNIERWDGNFKSAPKTNLKETPEDNR</sequence>
<dbReference type="Proteomes" id="UP000563151">
    <property type="component" value="Unassembled WGS sequence"/>
</dbReference>